<dbReference type="PANTHER" id="PTHR11851:SF49">
    <property type="entry name" value="MITOCHONDRIAL-PROCESSING PEPTIDASE SUBUNIT ALPHA"/>
    <property type="match status" value="1"/>
</dbReference>
<dbReference type="SUPFAM" id="SSF63411">
    <property type="entry name" value="LuxS/MPP-like metallohydrolase"/>
    <property type="match status" value="2"/>
</dbReference>
<dbReference type="Pfam" id="PF00675">
    <property type="entry name" value="Peptidase_M16"/>
    <property type="match status" value="1"/>
</dbReference>
<dbReference type="InterPro" id="IPR011249">
    <property type="entry name" value="Metalloenz_LuxS/M16"/>
</dbReference>
<dbReference type="Gene3D" id="3.30.830.10">
    <property type="entry name" value="Metalloenzyme, LuxS/M16 peptidase-like"/>
    <property type="match status" value="2"/>
</dbReference>
<dbReference type="InterPro" id="IPR011765">
    <property type="entry name" value="Pept_M16_N"/>
</dbReference>
<evidence type="ECO:0000313" key="5">
    <source>
        <dbReference type="EMBL" id="MST52157.1"/>
    </source>
</evidence>
<evidence type="ECO:0000256" key="1">
    <source>
        <dbReference type="ARBA" id="ARBA00007261"/>
    </source>
</evidence>
<comment type="caution">
    <text evidence="5">The sequence shown here is derived from an EMBL/GenBank/DDBJ whole genome shotgun (WGS) entry which is preliminary data.</text>
</comment>
<dbReference type="GO" id="GO:0006508">
    <property type="term" value="P:proteolysis"/>
    <property type="evidence" value="ECO:0007669"/>
    <property type="project" value="InterPro"/>
</dbReference>
<comment type="similarity">
    <text evidence="1 2">Belongs to the peptidase M16 family.</text>
</comment>
<dbReference type="InterPro" id="IPR007863">
    <property type="entry name" value="Peptidase_M16_C"/>
</dbReference>
<gene>
    <name evidence="5" type="ORF">FYJ64_07525</name>
</gene>
<dbReference type="InterPro" id="IPR001431">
    <property type="entry name" value="Pept_M16_Zn_BS"/>
</dbReference>
<evidence type="ECO:0000259" key="3">
    <source>
        <dbReference type="Pfam" id="PF00675"/>
    </source>
</evidence>
<protein>
    <submittedName>
        <fullName evidence="5">Insulinase family protein</fullName>
    </submittedName>
</protein>
<reference evidence="5 6" key="1">
    <citation type="submission" date="2019-08" db="EMBL/GenBank/DDBJ databases">
        <title>In-depth cultivation of the pig gut microbiome towards novel bacterial diversity and tailored functional studies.</title>
        <authorList>
            <person name="Wylensek D."/>
            <person name="Hitch T.C.A."/>
            <person name="Clavel T."/>
        </authorList>
    </citation>
    <scope>NUCLEOTIDE SEQUENCE [LARGE SCALE GENOMIC DNA]</scope>
    <source>
        <strain evidence="5 6">WCA-MUC-591-APC-3H</strain>
    </source>
</reference>
<feature type="domain" description="Peptidase M16 N-terminal" evidence="3">
    <location>
        <begin position="14"/>
        <end position="161"/>
    </location>
</feature>
<name>A0A6L5Y8D4_9FIRM</name>
<dbReference type="AlphaFoldDB" id="A0A6L5Y8D4"/>
<sequence>MRMIKTRTLNNGVRVVMEHMPSVQSVSIGIWVHTGAVNETDKNAGVSHFVEHMMFKGTEQRTARQIAGDIDRIGGQMNAFTGKEATCYYVKSVAENYRKAADVLVDMLEHSLFDKTEMDRERRVICEEIKMTRDTPDDLAHDTLMDEIFRGDSLGNSILGTPTSLKRITRNVITDYVRTHYVRENIVVSVAGKFDEDDFCEYFENSFQTLGRELPENRMKRGEYRPSLRSLKKDIQQSHLCMGVRTIPLGDEDLYAERIMNNLFGGSMSSRLFQNIREQKGLAYSVCSMLGTFSTDGYMEIYAGVSHEKIRDAIEGIREELQTLKDAPVSGEELESSREQMKSGYVFSQESTSSRMMANGKNFMLIGRVFVPEEVIEGYNKVTVEDIERLKQMICDLDRYSAVVVSGTRVNLRSMMGRA</sequence>
<dbReference type="InterPro" id="IPR050361">
    <property type="entry name" value="MPP/UQCRC_Complex"/>
</dbReference>
<dbReference type="Proteomes" id="UP000474676">
    <property type="component" value="Unassembled WGS sequence"/>
</dbReference>
<evidence type="ECO:0000259" key="4">
    <source>
        <dbReference type="Pfam" id="PF05193"/>
    </source>
</evidence>
<dbReference type="GO" id="GO:0046872">
    <property type="term" value="F:metal ion binding"/>
    <property type="evidence" value="ECO:0007669"/>
    <property type="project" value="InterPro"/>
</dbReference>
<organism evidence="5 6">
    <name type="scientific">Hornefia butyriciproducens</name>
    <dbReference type="NCBI Taxonomy" id="2652293"/>
    <lineage>
        <taxon>Bacteria</taxon>
        <taxon>Bacillati</taxon>
        <taxon>Bacillota</taxon>
        <taxon>Clostridia</taxon>
        <taxon>Peptostreptococcales</taxon>
        <taxon>Anaerovoracaceae</taxon>
        <taxon>Hornefia</taxon>
    </lineage>
</organism>
<keyword evidence="6" id="KW-1185">Reference proteome</keyword>
<dbReference type="EMBL" id="VUMZ01000006">
    <property type="protein sequence ID" value="MST52157.1"/>
    <property type="molecule type" value="Genomic_DNA"/>
</dbReference>
<accession>A0A6L5Y8D4</accession>
<evidence type="ECO:0000256" key="2">
    <source>
        <dbReference type="RuleBase" id="RU004447"/>
    </source>
</evidence>
<dbReference type="FunFam" id="3.30.830.10:FF:000008">
    <property type="entry name" value="Mitochondrial-processing peptidase subunit beta"/>
    <property type="match status" value="1"/>
</dbReference>
<dbReference type="GO" id="GO:0004222">
    <property type="term" value="F:metalloendopeptidase activity"/>
    <property type="evidence" value="ECO:0007669"/>
    <property type="project" value="InterPro"/>
</dbReference>
<feature type="domain" description="Peptidase M16 C-terminal" evidence="4">
    <location>
        <begin position="167"/>
        <end position="341"/>
    </location>
</feature>
<evidence type="ECO:0000313" key="6">
    <source>
        <dbReference type="Proteomes" id="UP000474676"/>
    </source>
</evidence>
<dbReference type="PROSITE" id="PS00143">
    <property type="entry name" value="INSULINASE"/>
    <property type="match status" value="1"/>
</dbReference>
<proteinExistence type="inferred from homology"/>
<dbReference type="Pfam" id="PF05193">
    <property type="entry name" value="Peptidase_M16_C"/>
    <property type="match status" value="1"/>
</dbReference>
<dbReference type="PANTHER" id="PTHR11851">
    <property type="entry name" value="METALLOPROTEASE"/>
    <property type="match status" value="1"/>
</dbReference>